<proteinExistence type="inferred from homology"/>
<feature type="domain" description="Cystatin" evidence="7">
    <location>
        <begin position="53"/>
        <end position="134"/>
    </location>
</feature>
<dbReference type="STRING" id="77586.A0A0D9VQ31"/>
<dbReference type="EnsemblPlants" id="LPERR03G04750.1">
    <property type="protein sequence ID" value="LPERR03G04750.1"/>
    <property type="gene ID" value="LPERR03G04750"/>
</dbReference>
<dbReference type="HOGENOM" id="CLU_1059084_0_0_1"/>
<feature type="compositionally biased region" description="Pro residues" evidence="5">
    <location>
        <begin position="34"/>
        <end position="48"/>
    </location>
</feature>
<sequence>MKTSCIAIIILSSLAALLAIANADDGGNTTAPASQPPLPPASPPPAPAPAAWTDVNDKSIQQVGQFAVRIYGLSTGRIYLQFVNVGSGQTQPYNGGYNYRLVLTVAGPGTTTARYDAAVWGILGTTSWKLYSFTLANITPLILMVAATFLAATNADGNTTAPASSPPPSPAAAAWTAVANVNDKSIQQVGQSAVRIYGLSTGKIYLKFVNVVRGQTQPNNGGYNYRLVITVAGPGTTAALYDAFMWGILGTTNWKLMYFTLAK</sequence>
<dbReference type="GO" id="GO:0004869">
    <property type="term" value="F:cysteine-type endopeptidase inhibitor activity"/>
    <property type="evidence" value="ECO:0007669"/>
    <property type="project" value="UniProtKB-KW"/>
</dbReference>
<dbReference type="InterPro" id="IPR027214">
    <property type="entry name" value="Cystatin"/>
</dbReference>
<dbReference type="GO" id="GO:0006952">
    <property type="term" value="P:defense response"/>
    <property type="evidence" value="ECO:0007669"/>
    <property type="project" value="UniProtKB-KW"/>
</dbReference>
<feature type="chain" id="PRO_5018773387" description="Cystatin domain-containing protein" evidence="6">
    <location>
        <begin position="24"/>
        <end position="263"/>
    </location>
</feature>
<dbReference type="AlphaFoldDB" id="A0A0D9VQ31"/>
<dbReference type="InterPro" id="IPR046350">
    <property type="entry name" value="Cystatin_sf"/>
</dbReference>
<dbReference type="PANTHER" id="PTHR47116">
    <property type="entry name" value="PHLOEM FILAMENT PROTEIN"/>
    <property type="match status" value="1"/>
</dbReference>
<reference evidence="8" key="3">
    <citation type="submission" date="2015-04" db="UniProtKB">
        <authorList>
            <consortium name="EnsemblPlants"/>
        </authorList>
    </citation>
    <scope>IDENTIFICATION</scope>
</reference>
<dbReference type="eggNOG" id="ENOG502R60U">
    <property type="taxonomic scope" value="Eukaryota"/>
</dbReference>
<dbReference type="Pfam" id="PF16845">
    <property type="entry name" value="SQAPI"/>
    <property type="match status" value="2"/>
</dbReference>
<comment type="similarity">
    <text evidence="1">Belongs to the cystatin family. Phytocystatin subfamily.</text>
</comment>
<reference evidence="9" key="2">
    <citation type="submission" date="2013-12" db="EMBL/GenBank/DDBJ databases">
        <authorList>
            <person name="Yu Y."/>
            <person name="Lee S."/>
            <person name="de Baynast K."/>
            <person name="Wissotski M."/>
            <person name="Liu L."/>
            <person name="Talag J."/>
            <person name="Goicoechea J."/>
            <person name="Angelova A."/>
            <person name="Jetty R."/>
            <person name="Kudrna D."/>
            <person name="Golser W."/>
            <person name="Rivera L."/>
            <person name="Zhang J."/>
            <person name="Wing R."/>
        </authorList>
    </citation>
    <scope>NUCLEOTIDE SEQUENCE</scope>
</reference>
<feature type="region of interest" description="Disordered" evidence="5">
    <location>
        <begin position="28"/>
        <end position="50"/>
    </location>
</feature>
<evidence type="ECO:0000256" key="5">
    <source>
        <dbReference type="SAM" id="MobiDB-lite"/>
    </source>
</evidence>
<dbReference type="Proteomes" id="UP000032180">
    <property type="component" value="Chromosome 3"/>
</dbReference>
<dbReference type="SUPFAM" id="SSF54403">
    <property type="entry name" value="Cystatin/monellin"/>
    <property type="match status" value="2"/>
</dbReference>
<accession>A0A0D9VQ31</accession>
<evidence type="ECO:0000313" key="8">
    <source>
        <dbReference type="EnsemblPlants" id="LPERR03G04750.1"/>
    </source>
</evidence>
<organism evidence="8 9">
    <name type="scientific">Leersia perrieri</name>
    <dbReference type="NCBI Taxonomy" id="77586"/>
    <lineage>
        <taxon>Eukaryota</taxon>
        <taxon>Viridiplantae</taxon>
        <taxon>Streptophyta</taxon>
        <taxon>Embryophyta</taxon>
        <taxon>Tracheophyta</taxon>
        <taxon>Spermatophyta</taxon>
        <taxon>Magnoliopsida</taxon>
        <taxon>Liliopsida</taxon>
        <taxon>Poales</taxon>
        <taxon>Poaceae</taxon>
        <taxon>BOP clade</taxon>
        <taxon>Oryzoideae</taxon>
        <taxon>Oryzeae</taxon>
        <taxon>Oryzinae</taxon>
        <taxon>Leersia</taxon>
    </lineage>
</organism>
<keyword evidence="9" id="KW-1185">Reference proteome</keyword>
<evidence type="ECO:0000256" key="3">
    <source>
        <dbReference type="ARBA" id="ARBA00022704"/>
    </source>
</evidence>
<feature type="domain" description="Cystatin" evidence="7">
    <location>
        <begin position="179"/>
        <end position="247"/>
    </location>
</feature>
<evidence type="ECO:0000256" key="1">
    <source>
        <dbReference type="ARBA" id="ARBA00007233"/>
    </source>
</evidence>
<feature type="signal peptide" evidence="6">
    <location>
        <begin position="1"/>
        <end position="23"/>
    </location>
</feature>
<evidence type="ECO:0000313" key="9">
    <source>
        <dbReference type="Proteomes" id="UP000032180"/>
    </source>
</evidence>
<dbReference type="Gramene" id="LPERR03G04750.1">
    <property type="protein sequence ID" value="LPERR03G04750.1"/>
    <property type="gene ID" value="LPERR03G04750"/>
</dbReference>
<evidence type="ECO:0000256" key="6">
    <source>
        <dbReference type="SAM" id="SignalP"/>
    </source>
</evidence>
<evidence type="ECO:0000259" key="7">
    <source>
        <dbReference type="Pfam" id="PF16845"/>
    </source>
</evidence>
<keyword evidence="6" id="KW-0732">Signal</keyword>
<evidence type="ECO:0000256" key="4">
    <source>
        <dbReference type="ARBA" id="ARBA00022821"/>
    </source>
</evidence>
<dbReference type="Gene3D" id="3.10.450.10">
    <property type="match status" value="2"/>
</dbReference>
<keyword evidence="3" id="KW-0789">Thiol protease inhibitor</keyword>
<keyword evidence="2" id="KW-0646">Protease inhibitor</keyword>
<evidence type="ECO:0000256" key="2">
    <source>
        <dbReference type="ARBA" id="ARBA00022690"/>
    </source>
</evidence>
<protein>
    <recommendedName>
        <fullName evidence="7">Cystatin domain-containing protein</fullName>
    </recommendedName>
</protein>
<dbReference type="InterPro" id="IPR000010">
    <property type="entry name" value="Cystatin_dom"/>
</dbReference>
<keyword evidence="4" id="KW-0611">Plant defense</keyword>
<name>A0A0D9VQ31_9ORYZ</name>
<reference evidence="8 9" key="1">
    <citation type="submission" date="2012-08" db="EMBL/GenBank/DDBJ databases">
        <title>Oryza genome evolution.</title>
        <authorList>
            <person name="Wing R.A."/>
        </authorList>
    </citation>
    <scope>NUCLEOTIDE SEQUENCE</scope>
</reference>